<organism evidence="6 7">
    <name type="scientific">Kolteria novifilia</name>
    <dbReference type="NCBI Taxonomy" id="2527975"/>
    <lineage>
        <taxon>Bacteria</taxon>
        <taxon>Pseudomonadati</taxon>
        <taxon>Planctomycetota</taxon>
        <taxon>Planctomycetia</taxon>
        <taxon>Kolteriales</taxon>
        <taxon>Kolteriaceae</taxon>
        <taxon>Kolteria</taxon>
    </lineage>
</organism>
<evidence type="ECO:0000259" key="5">
    <source>
        <dbReference type="Pfam" id="PF13088"/>
    </source>
</evidence>
<dbReference type="AlphaFoldDB" id="A0A518B0A8"/>
<dbReference type="Pfam" id="PF13088">
    <property type="entry name" value="BNR_2"/>
    <property type="match status" value="1"/>
</dbReference>
<dbReference type="GO" id="GO:0005737">
    <property type="term" value="C:cytoplasm"/>
    <property type="evidence" value="ECO:0007669"/>
    <property type="project" value="TreeGrafter"/>
</dbReference>
<dbReference type="InterPro" id="IPR026856">
    <property type="entry name" value="Sialidase_fam"/>
</dbReference>
<dbReference type="GO" id="GO:0004308">
    <property type="term" value="F:exo-alpha-sialidase activity"/>
    <property type="evidence" value="ECO:0007669"/>
    <property type="project" value="UniProtKB-EC"/>
</dbReference>
<dbReference type="PANTHER" id="PTHR10628:SF30">
    <property type="entry name" value="EXO-ALPHA-SIALIDASE"/>
    <property type="match status" value="1"/>
</dbReference>
<keyword evidence="6" id="KW-0326">Glycosidase</keyword>
<dbReference type="Gene3D" id="2.120.10.10">
    <property type="match status" value="1"/>
</dbReference>
<keyword evidence="6" id="KW-0378">Hydrolase</keyword>
<sequence precursor="true">MTFLAGAILTFASLTAAEAAGMEKPVTVWKKGMNDYHTYRIPSLLVAPDGSLLAFCEGRKNNMRDAGDIDLVVKRSTDGGRHWSDQEVIWDEGPNTCGNPCPVVDQSTGRIWLLLTHNLGADHEGKIKTGTAKGTRTVWVCHSDDSGKSWSEPVEITKSTKDPGWGWYATGPGVGIQVEHGSHKGRLVIPCDHSFDTTPGSAEVKPGFGSHAIYSDDHGKTWRLGAPIQPAMNECQVVELADGQGTLQMNMRSYAKKSSRGVATSEDGGQTWGPIRHDKTLVEPVCQASIIRYDWPKGENPGRLLFSNPAHPKKRVGLTLRASEDDGRTWPKELVVDPGHAAYSCLAKLPDGTIGCLYEGGQKPYEEIRFVRIPIESLESRGAGSR</sequence>
<protein>
    <recommendedName>
        <fullName evidence="3">exo-alpha-sialidase</fullName>
        <ecNumber evidence="3">3.2.1.18</ecNumber>
    </recommendedName>
</protein>
<dbReference type="GO" id="GO:0006689">
    <property type="term" value="P:ganglioside catabolic process"/>
    <property type="evidence" value="ECO:0007669"/>
    <property type="project" value="TreeGrafter"/>
</dbReference>
<dbReference type="RefSeq" id="WP_145256186.1">
    <property type="nucleotide sequence ID" value="NZ_CP036279.1"/>
</dbReference>
<evidence type="ECO:0000256" key="2">
    <source>
        <dbReference type="ARBA" id="ARBA00009348"/>
    </source>
</evidence>
<gene>
    <name evidence="6" type="primary">nedA_2</name>
    <name evidence="6" type="ORF">Pan216_12440</name>
</gene>
<keyword evidence="7" id="KW-1185">Reference proteome</keyword>
<dbReference type="Proteomes" id="UP000317093">
    <property type="component" value="Chromosome"/>
</dbReference>
<evidence type="ECO:0000313" key="7">
    <source>
        <dbReference type="Proteomes" id="UP000317093"/>
    </source>
</evidence>
<comment type="similarity">
    <text evidence="2">Belongs to the glycosyl hydrolase 33 family.</text>
</comment>
<evidence type="ECO:0000256" key="1">
    <source>
        <dbReference type="ARBA" id="ARBA00000427"/>
    </source>
</evidence>
<dbReference type="GO" id="GO:0009313">
    <property type="term" value="P:oligosaccharide catabolic process"/>
    <property type="evidence" value="ECO:0007669"/>
    <property type="project" value="TreeGrafter"/>
</dbReference>
<comment type="catalytic activity">
    <reaction evidence="1">
        <text>Hydrolysis of alpha-(2-&gt;3)-, alpha-(2-&gt;6)-, alpha-(2-&gt;8)- glycosidic linkages of terminal sialic acid residues in oligosaccharides, glycoproteins, glycolipids, colominic acid and synthetic substrates.</text>
        <dbReference type="EC" id="3.2.1.18"/>
    </reaction>
</comment>
<dbReference type="EC" id="3.2.1.18" evidence="3"/>
<dbReference type="GO" id="GO:0016020">
    <property type="term" value="C:membrane"/>
    <property type="evidence" value="ECO:0007669"/>
    <property type="project" value="TreeGrafter"/>
</dbReference>
<dbReference type="OrthoDB" id="7294637at2"/>
<dbReference type="InterPro" id="IPR036278">
    <property type="entry name" value="Sialidase_sf"/>
</dbReference>
<dbReference type="PANTHER" id="PTHR10628">
    <property type="entry name" value="SIALIDASE"/>
    <property type="match status" value="1"/>
</dbReference>
<evidence type="ECO:0000256" key="3">
    <source>
        <dbReference type="ARBA" id="ARBA00012733"/>
    </source>
</evidence>
<keyword evidence="4" id="KW-0732">Signal</keyword>
<dbReference type="EMBL" id="CP036279">
    <property type="protein sequence ID" value="QDU60405.1"/>
    <property type="molecule type" value="Genomic_DNA"/>
</dbReference>
<evidence type="ECO:0000256" key="4">
    <source>
        <dbReference type="SAM" id="SignalP"/>
    </source>
</evidence>
<proteinExistence type="inferred from homology"/>
<dbReference type="SUPFAM" id="SSF50939">
    <property type="entry name" value="Sialidases"/>
    <property type="match status" value="1"/>
</dbReference>
<dbReference type="InterPro" id="IPR011040">
    <property type="entry name" value="Sialidase"/>
</dbReference>
<feature type="chain" id="PRO_5021828565" description="exo-alpha-sialidase" evidence="4">
    <location>
        <begin position="20"/>
        <end position="386"/>
    </location>
</feature>
<dbReference type="KEGG" id="knv:Pan216_12440"/>
<name>A0A518B0A8_9BACT</name>
<feature type="domain" description="Sialidase" evidence="5">
    <location>
        <begin position="50"/>
        <end position="355"/>
    </location>
</feature>
<dbReference type="CDD" id="cd15482">
    <property type="entry name" value="Sialidase_non-viral"/>
    <property type="match status" value="1"/>
</dbReference>
<reference evidence="6 7" key="1">
    <citation type="submission" date="2019-02" db="EMBL/GenBank/DDBJ databases">
        <title>Deep-cultivation of Planctomycetes and their phenomic and genomic characterization uncovers novel biology.</title>
        <authorList>
            <person name="Wiegand S."/>
            <person name="Jogler M."/>
            <person name="Boedeker C."/>
            <person name="Pinto D."/>
            <person name="Vollmers J."/>
            <person name="Rivas-Marin E."/>
            <person name="Kohn T."/>
            <person name="Peeters S.H."/>
            <person name="Heuer A."/>
            <person name="Rast P."/>
            <person name="Oberbeckmann S."/>
            <person name="Bunk B."/>
            <person name="Jeske O."/>
            <person name="Meyerdierks A."/>
            <person name="Storesund J.E."/>
            <person name="Kallscheuer N."/>
            <person name="Luecker S."/>
            <person name="Lage O.M."/>
            <person name="Pohl T."/>
            <person name="Merkel B.J."/>
            <person name="Hornburger P."/>
            <person name="Mueller R.-W."/>
            <person name="Bruemmer F."/>
            <person name="Labrenz M."/>
            <person name="Spormann A.M."/>
            <person name="Op den Camp H."/>
            <person name="Overmann J."/>
            <person name="Amann R."/>
            <person name="Jetten M.S.M."/>
            <person name="Mascher T."/>
            <person name="Medema M.H."/>
            <person name="Devos D.P."/>
            <person name="Kaster A.-K."/>
            <person name="Ovreas L."/>
            <person name="Rohde M."/>
            <person name="Galperin M.Y."/>
            <person name="Jogler C."/>
        </authorList>
    </citation>
    <scope>NUCLEOTIDE SEQUENCE [LARGE SCALE GENOMIC DNA]</scope>
    <source>
        <strain evidence="6 7">Pan216</strain>
    </source>
</reference>
<feature type="signal peptide" evidence="4">
    <location>
        <begin position="1"/>
        <end position="19"/>
    </location>
</feature>
<accession>A0A518B0A8</accession>
<evidence type="ECO:0000313" key="6">
    <source>
        <dbReference type="EMBL" id="QDU60405.1"/>
    </source>
</evidence>